<feature type="transmembrane region" description="Helical" evidence="1">
    <location>
        <begin position="112"/>
        <end position="135"/>
    </location>
</feature>
<dbReference type="GeneID" id="27686717"/>
<dbReference type="OMA" id="GRIAQIC"/>
<feature type="transmembrane region" description="Helical" evidence="1">
    <location>
        <begin position="71"/>
        <end position="92"/>
    </location>
</feature>
<feature type="transmembrane region" description="Helical" evidence="1">
    <location>
        <begin position="147"/>
        <end position="170"/>
    </location>
</feature>
<protein>
    <submittedName>
        <fullName evidence="2">Uncharacterized protein</fullName>
    </submittedName>
</protein>
<reference evidence="2 3" key="1">
    <citation type="submission" date="2009-08" db="EMBL/GenBank/DDBJ databases">
        <title>The Genome Sequence of Spizellomyces punctatus strain DAOM BR117.</title>
        <authorList>
            <consortium name="The Broad Institute Genome Sequencing Platform"/>
            <person name="Russ C."/>
            <person name="Cuomo C."/>
            <person name="Shea T."/>
            <person name="Young S.K."/>
            <person name="Zeng Q."/>
            <person name="Koehrsen M."/>
            <person name="Haas B."/>
            <person name="Borodovsky M."/>
            <person name="Guigo R."/>
            <person name="Alvarado L."/>
            <person name="Berlin A."/>
            <person name="Bochicchio J."/>
            <person name="Borenstein D."/>
            <person name="Chapman S."/>
            <person name="Chen Z."/>
            <person name="Engels R."/>
            <person name="Freedman E."/>
            <person name="Gellesch M."/>
            <person name="Goldberg J."/>
            <person name="Griggs A."/>
            <person name="Gujja S."/>
            <person name="Heiman D."/>
            <person name="Hepburn T."/>
            <person name="Howarth C."/>
            <person name="Jen D."/>
            <person name="Larson L."/>
            <person name="Lewis B."/>
            <person name="Mehta T."/>
            <person name="Park D."/>
            <person name="Pearson M."/>
            <person name="Roberts A."/>
            <person name="Saif S."/>
            <person name="Shenoy N."/>
            <person name="Sisk P."/>
            <person name="Stolte C."/>
            <person name="Sykes S."/>
            <person name="Thomson T."/>
            <person name="Walk T."/>
            <person name="White J."/>
            <person name="Yandava C."/>
            <person name="Burger G."/>
            <person name="Gray M.W."/>
            <person name="Holland P.W.H."/>
            <person name="King N."/>
            <person name="Lang F.B.F."/>
            <person name="Roger A.J."/>
            <person name="Ruiz-Trillo I."/>
            <person name="Lander E."/>
            <person name="Nusbaum C."/>
        </authorList>
    </citation>
    <scope>NUCLEOTIDE SEQUENCE [LARGE SCALE GENOMIC DNA]</scope>
    <source>
        <strain evidence="2 3">DAOM BR117</strain>
    </source>
</reference>
<keyword evidence="1" id="KW-0472">Membrane</keyword>
<dbReference type="VEuPathDB" id="FungiDB:SPPG_03183"/>
<evidence type="ECO:0000256" key="1">
    <source>
        <dbReference type="SAM" id="Phobius"/>
    </source>
</evidence>
<dbReference type="InParanoid" id="A0A0L0HKE9"/>
<dbReference type="AlphaFoldDB" id="A0A0L0HKE9"/>
<proteinExistence type="predicted"/>
<feature type="transmembrane region" description="Helical" evidence="1">
    <location>
        <begin position="216"/>
        <end position="233"/>
    </location>
</feature>
<evidence type="ECO:0000313" key="2">
    <source>
        <dbReference type="EMBL" id="KND01370.1"/>
    </source>
</evidence>
<dbReference type="EMBL" id="KQ257454">
    <property type="protein sequence ID" value="KND01370.1"/>
    <property type="molecule type" value="Genomic_DNA"/>
</dbReference>
<gene>
    <name evidence="2" type="ORF">SPPG_03183</name>
</gene>
<organism evidence="2 3">
    <name type="scientific">Spizellomyces punctatus (strain DAOM BR117)</name>
    <dbReference type="NCBI Taxonomy" id="645134"/>
    <lineage>
        <taxon>Eukaryota</taxon>
        <taxon>Fungi</taxon>
        <taxon>Fungi incertae sedis</taxon>
        <taxon>Chytridiomycota</taxon>
        <taxon>Chytridiomycota incertae sedis</taxon>
        <taxon>Chytridiomycetes</taxon>
        <taxon>Spizellomycetales</taxon>
        <taxon>Spizellomycetaceae</taxon>
        <taxon>Spizellomyces</taxon>
    </lineage>
</organism>
<feature type="transmembrane region" description="Helical" evidence="1">
    <location>
        <begin position="44"/>
        <end position="65"/>
    </location>
</feature>
<accession>A0A0L0HKE9</accession>
<name>A0A0L0HKE9_SPIPD</name>
<dbReference type="RefSeq" id="XP_016609409.1">
    <property type="nucleotide sequence ID" value="XM_016751458.1"/>
</dbReference>
<dbReference type="Proteomes" id="UP000053201">
    <property type="component" value="Unassembled WGS sequence"/>
</dbReference>
<keyword evidence="1" id="KW-0812">Transmembrane</keyword>
<keyword evidence="3" id="KW-1185">Reference proteome</keyword>
<keyword evidence="1" id="KW-1133">Transmembrane helix</keyword>
<feature type="transmembrane region" description="Helical" evidence="1">
    <location>
        <begin position="12"/>
        <end position="32"/>
    </location>
</feature>
<sequence>MAVSSGSQDTLYFLILFLVFSLGLLAFTIRLCYHGTSNILMKTLILQSILTVGYFVDRLAIVIYSGDPTCGILTVGNGLVIWYSSLGIFYLIQSQKARALCQSLFPQVNKHVFTAMQVGVMLVWCIHVIIVALRSHIRSCTVVYEGLVADFACAIVIQTYLLIQDIVILFKLKQGWARINTRWSTMQLDLLKESTLMMIFLVSSNIYVYYIYIPTVAYIIWYMQIFLFCYLSYSTLQNIHATKDLVLSDLSSGQRRSIRPEEEIHIAKPNGNILRVGVPPIVPQRIQNTTEHSSLEEV</sequence>
<evidence type="ECO:0000313" key="3">
    <source>
        <dbReference type="Proteomes" id="UP000053201"/>
    </source>
</evidence>
<dbReference type="OrthoDB" id="2117484at2759"/>